<evidence type="ECO:0000256" key="5">
    <source>
        <dbReference type="ARBA" id="ARBA00023274"/>
    </source>
</evidence>
<reference evidence="11" key="1">
    <citation type="submission" date="2020-10" db="EMBL/GenBank/DDBJ databases">
        <authorList>
            <person name="Gilroy R."/>
        </authorList>
    </citation>
    <scope>NUCLEOTIDE SEQUENCE</scope>
    <source>
        <strain evidence="11">ChiGjej3B3-5194</strain>
    </source>
</reference>
<proteinExistence type="inferred from homology"/>
<evidence type="ECO:0000256" key="10">
    <source>
        <dbReference type="RuleBase" id="RU004008"/>
    </source>
</evidence>
<dbReference type="GO" id="GO:0003735">
    <property type="term" value="F:structural constituent of ribosome"/>
    <property type="evidence" value="ECO:0007669"/>
    <property type="project" value="InterPro"/>
</dbReference>
<comment type="function">
    <text evidence="7 10">This protein binds specifically to 23S rRNA; its binding is stimulated by other ribosomal proteins, e.g., L4, L17, and L20. It is important during the early stages of 50S assembly. It makes multiple contacts with different domains of the 23S rRNA in the assembled 50S subunit and ribosome.</text>
</comment>
<evidence type="ECO:0000313" key="12">
    <source>
        <dbReference type="Proteomes" id="UP000886742"/>
    </source>
</evidence>
<accession>A0A9D1JW88</accession>
<keyword evidence="3 7" id="KW-0694">RNA-binding</keyword>
<keyword evidence="5 7" id="KW-0687">Ribonucleoprotein</keyword>
<dbReference type="NCBIfam" id="TIGR01044">
    <property type="entry name" value="rplV_bact"/>
    <property type="match status" value="1"/>
</dbReference>
<protein>
    <recommendedName>
        <fullName evidence="6 7">Large ribosomal subunit protein uL22</fullName>
    </recommendedName>
</protein>
<comment type="caution">
    <text evidence="11">The sequence shown here is derived from an EMBL/GenBank/DDBJ whole genome shotgun (WGS) entry which is preliminary data.</text>
</comment>
<dbReference type="CDD" id="cd00336">
    <property type="entry name" value="Ribosomal_L22"/>
    <property type="match status" value="1"/>
</dbReference>
<comment type="subunit">
    <text evidence="7 9">Part of the 50S ribosomal subunit.</text>
</comment>
<dbReference type="EMBL" id="DVJI01000009">
    <property type="protein sequence ID" value="HIS70718.1"/>
    <property type="molecule type" value="Genomic_DNA"/>
</dbReference>
<keyword evidence="2 7" id="KW-0699">rRNA-binding</keyword>
<evidence type="ECO:0000256" key="1">
    <source>
        <dbReference type="ARBA" id="ARBA00009451"/>
    </source>
</evidence>
<gene>
    <name evidence="7 11" type="primary">rplV</name>
    <name evidence="11" type="ORF">IAD02_01885</name>
</gene>
<evidence type="ECO:0000256" key="4">
    <source>
        <dbReference type="ARBA" id="ARBA00022980"/>
    </source>
</evidence>
<dbReference type="PANTHER" id="PTHR13501">
    <property type="entry name" value="CHLOROPLAST 50S RIBOSOMAL PROTEIN L22-RELATED"/>
    <property type="match status" value="1"/>
</dbReference>
<dbReference type="Pfam" id="PF00237">
    <property type="entry name" value="Ribosomal_L22"/>
    <property type="match status" value="1"/>
</dbReference>
<dbReference type="Gene3D" id="3.90.470.10">
    <property type="entry name" value="Ribosomal protein L22/L17"/>
    <property type="match status" value="1"/>
</dbReference>
<evidence type="ECO:0000256" key="2">
    <source>
        <dbReference type="ARBA" id="ARBA00022730"/>
    </source>
</evidence>
<evidence type="ECO:0000313" key="11">
    <source>
        <dbReference type="EMBL" id="HIS70718.1"/>
    </source>
</evidence>
<dbReference type="InterPro" id="IPR005727">
    <property type="entry name" value="Ribosomal_uL22_bac/chlpt-type"/>
</dbReference>
<dbReference type="InterPro" id="IPR001063">
    <property type="entry name" value="Ribosomal_uL22"/>
</dbReference>
<dbReference type="SUPFAM" id="SSF54843">
    <property type="entry name" value="Ribosomal protein L22"/>
    <property type="match status" value="1"/>
</dbReference>
<comment type="function">
    <text evidence="7">The globular domain of the protein is located near the polypeptide exit tunnel on the outside of the subunit, while an extended beta-hairpin is found that lines the wall of the exit tunnel in the center of the 70S ribosome.</text>
</comment>
<reference evidence="11" key="2">
    <citation type="journal article" date="2021" name="PeerJ">
        <title>Extensive microbial diversity within the chicken gut microbiome revealed by metagenomics and culture.</title>
        <authorList>
            <person name="Gilroy R."/>
            <person name="Ravi A."/>
            <person name="Getino M."/>
            <person name="Pursley I."/>
            <person name="Horton D.L."/>
            <person name="Alikhan N.F."/>
            <person name="Baker D."/>
            <person name="Gharbi K."/>
            <person name="Hall N."/>
            <person name="Watson M."/>
            <person name="Adriaenssens E.M."/>
            <person name="Foster-Nyarko E."/>
            <person name="Jarju S."/>
            <person name="Secka A."/>
            <person name="Antonio M."/>
            <person name="Oren A."/>
            <person name="Chaudhuri R.R."/>
            <person name="La Ragione R."/>
            <person name="Hildebrand F."/>
            <person name="Pallen M.J."/>
        </authorList>
    </citation>
    <scope>NUCLEOTIDE SEQUENCE</scope>
    <source>
        <strain evidence="11">ChiGjej3B3-5194</strain>
    </source>
</reference>
<dbReference type="InterPro" id="IPR047867">
    <property type="entry name" value="Ribosomal_uL22_bac/org-type"/>
</dbReference>
<evidence type="ECO:0000256" key="3">
    <source>
        <dbReference type="ARBA" id="ARBA00022884"/>
    </source>
</evidence>
<evidence type="ECO:0000256" key="8">
    <source>
        <dbReference type="RuleBase" id="RU004005"/>
    </source>
</evidence>
<dbReference type="InterPro" id="IPR036394">
    <property type="entry name" value="Ribosomal_uL22_sf"/>
</dbReference>
<dbReference type="GO" id="GO:0022625">
    <property type="term" value="C:cytosolic large ribosomal subunit"/>
    <property type="evidence" value="ECO:0007669"/>
    <property type="project" value="TreeGrafter"/>
</dbReference>
<dbReference type="HAMAP" id="MF_01331_B">
    <property type="entry name" value="Ribosomal_uL22_B"/>
    <property type="match status" value="1"/>
</dbReference>
<dbReference type="AlphaFoldDB" id="A0A9D1JW88"/>
<evidence type="ECO:0000256" key="6">
    <source>
        <dbReference type="ARBA" id="ARBA00035207"/>
    </source>
</evidence>
<dbReference type="GO" id="GO:0006412">
    <property type="term" value="P:translation"/>
    <property type="evidence" value="ECO:0007669"/>
    <property type="project" value="UniProtKB-UniRule"/>
</dbReference>
<organism evidence="11 12">
    <name type="scientific">Candidatus Enterousia intestinigallinarum</name>
    <dbReference type="NCBI Taxonomy" id="2840790"/>
    <lineage>
        <taxon>Bacteria</taxon>
        <taxon>Pseudomonadati</taxon>
        <taxon>Pseudomonadota</taxon>
        <taxon>Alphaproteobacteria</taxon>
        <taxon>Candidatus Enterousia</taxon>
    </lineage>
</organism>
<dbReference type="GO" id="GO:0019843">
    <property type="term" value="F:rRNA binding"/>
    <property type="evidence" value="ECO:0007669"/>
    <property type="project" value="UniProtKB-UniRule"/>
</dbReference>
<sequence>MTTTRYGIKDNQVRAFNKMIRISHQKLNLVCDMVRGLPVDRAIDVLKFSKKRVSGEVLKTLLSAIANAEHNKNLPVESLYIKEIWCGKALTMKRIFPGPRGSARPILKPFSNLTIVLESGVAPTKKAPKAKTVKKEKAK</sequence>
<dbReference type="Proteomes" id="UP000886742">
    <property type="component" value="Unassembled WGS sequence"/>
</dbReference>
<dbReference type="PANTHER" id="PTHR13501:SF8">
    <property type="entry name" value="LARGE RIBOSOMAL SUBUNIT PROTEIN UL22M"/>
    <property type="match status" value="1"/>
</dbReference>
<evidence type="ECO:0000256" key="9">
    <source>
        <dbReference type="RuleBase" id="RU004006"/>
    </source>
</evidence>
<name>A0A9D1JW88_9PROT</name>
<evidence type="ECO:0000256" key="7">
    <source>
        <dbReference type="HAMAP-Rule" id="MF_01331"/>
    </source>
</evidence>
<comment type="similarity">
    <text evidence="1 7 8">Belongs to the universal ribosomal protein uL22 family.</text>
</comment>
<keyword evidence="4 7" id="KW-0689">Ribosomal protein</keyword>